<proteinExistence type="predicted"/>
<evidence type="ECO:0000256" key="1">
    <source>
        <dbReference type="SAM" id="Coils"/>
    </source>
</evidence>
<dbReference type="Pfam" id="PF20720">
    <property type="entry name" value="nSTAND3"/>
    <property type="match status" value="1"/>
</dbReference>
<feature type="domain" description="Novel STAND NTPase 3" evidence="3">
    <location>
        <begin position="197"/>
        <end position="353"/>
    </location>
</feature>
<dbReference type="OrthoDB" id="6402428at2"/>
<dbReference type="STRING" id="697282.Mettu_4112"/>
<dbReference type="eggNOG" id="COG0464">
    <property type="taxonomic scope" value="Bacteria"/>
</dbReference>
<accession>G3J187</accession>
<keyword evidence="1" id="KW-0175">Coiled coil</keyword>
<gene>
    <name evidence="4" type="ORF">Mettu_4112</name>
</gene>
<evidence type="ECO:0000313" key="5">
    <source>
        <dbReference type="Proteomes" id="UP000004664"/>
    </source>
</evidence>
<dbReference type="Proteomes" id="UP000004664">
    <property type="component" value="Unassembled WGS sequence"/>
</dbReference>
<organism evidence="4 5">
    <name type="scientific">Methylobacter tundripaludum (strain ATCC BAA-1195 / DSM 17260 / SV96)</name>
    <dbReference type="NCBI Taxonomy" id="697282"/>
    <lineage>
        <taxon>Bacteria</taxon>
        <taxon>Pseudomonadati</taxon>
        <taxon>Pseudomonadota</taxon>
        <taxon>Gammaproteobacteria</taxon>
        <taxon>Methylococcales</taxon>
        <taxon>Methylococcaceae</taxon>
        <taxon>Methylobacter</taxon>
    </lineage>
</organism>
<evidence type="ECO:0000256" key="2">
    <source>
        <dbReference type="SAM" id="MobiDB-lite"/>
    </source>
</evidence>
<dbReference type="EMBL" id="JH109153">
    <property type="protein sequence ID" value="EGW20959.1"/>
    <property type="molecule type" value="Genomic_DNA"/>
</dbReference>
<dbReference type="RefSeq" id="WP_006893414.1">
    <property type="nucleotide sequence ID" value="NZ_JH109153.1"/>
</dbReference>
<keyword evidence="5" id="KW-1185">Reference proteome</keyword>
<dbReference type="HOGENOM" id="CLU_021145_0_0_6"/>
<reference evidence="4 5" key="1">
    <citation type="submission" date="2011-06" db="EMBL/GenBank/DDBJ databases">
        <title>Genomic sequence of Methylobacter tundripaludum SV96.</title>
        <authorList>
            <consortium name="US DOE Joint Genome Institute"/>
            <person name="Lucas S."/>
            <person name="Han J."/>
            <person name="Lapidus A."/>
            <person name="Cheng J.-F."/>
            <person name="Goodwin L."/>
            <person name="Pitluck S."/>
            <person name="Held B."/>
            <person name="Detter J.C."/>
            <person name="Han C."/>
            <person name="Tapia R."/>
            <person name="Land M."/>
            <person name="Hauser L."/>
            <person name="Kyrpides N."/>
            <person name="Ivanova N."/>
            <person name="Ovchinnikova G."/>
            <person name="Pagani I."/>
            <person name="Klotz M.G."/>
            <person name="Dispirito A.A."/>
            <person name="Murrell J.C."/>
            <person name="Dunfield P."/>
            <person name="Kalyuzhnaya M.G."/>
            <person name="Svenning M."/>
            <person name="Trotsenko Y.A."/>
            <person name="Stein L.Y."/>
            <person name="Woyke T."/>
        </authorList>
    </citation>
    <scope>NUCLEOTIDE SEQUENCE [LARGE SCALE GENOMIC DNA]</scope>
    <source>
        <strain evidence="5">ATCC BAA-1195 / DSM 17260 / SV96</strain>
    </source>
</reference>
<feature type="region of interest" description="Disordered" evidence="2">
    <location>
        <begin position="733"/>
        <end position="762"/>
    </location>
</feature>
<evidence type="ECO:0000313" key="4">
    <source>
        <dbReference type="EMBL" id="EGW20959.1"/>
    </source>
</evidence>
<sequence>MLEPKQSKVQATEITYELHSLGWKAFQDLCITIISDIWGHTVQSFFDSHDGGRDGAFHGAWNSKQGESFHGAFTVQCKFTAKRDKTLTLSDLKDELAKAERLASRGLADNYILFTNARLTGVSEEKIKAAFEKTPGLKHFAAYGCERISQIIRNSPRLRMLVPRVYGLGDLSQILDQRAYAQAGEILSALGDDLSKFVRTDAYQKSAQALINHGFVLLLGEPACGKSTIAAALAVGALDEWGCSTIKICDANHFKTHWNPHEPKQFFWVDDAFGATQIDWSSTFDWNRVFPHIQAAIKSGAKILFTSRDYIYNRAKDHFKESALPVMKESQVVIHVQNITLLEREQILYNHIKLGSQPNKFKKEIKQYLSKVPSIPQFTPEIARRLGNPFFTKELHISDWGLNNFIVHPKEFLREIIQTIDKESLSAVALVFMRGGVLPSPIDPTPEENKAVSLIGGSSDGVRRAFTALNESLLIRTLENGDHIYRFKHPTIRDAFASLVADDLELMDIYLAGSPLEKLFNEVSCGDVGIDGVKVIIPINRYDILITRIKSLGTSKWHNNLSLNRFLSRRCDSKFLESFTASNRQFIQKLSVNPYLYWSSEVDVIVRLLSFRLLPEAERLRVVTAISELAIDIPDSGFLKAEIKSLMTPDELNSLLDKVKTKLIPNLDKEIVQWKRNYNYGDDPEEYFEELKDALEEYKNEFEEDKTITEKIDNTLKKIDLIVEELKSELPEDKKDKEELFNQNRHEDDKNNRRSIFDDVDL</sequence>
<name>G3J187_METTV</name>
<protein>
    <recommendedName>
        <fullName evidence="3">Novel STAND NTPase 3 domain-containing protein</fullName>
    </recommendedName>
</protein>
<dbReference type="AlphaFoldDB" id="G3J187"/>
<dbReference type="InterPro" id="IPR049050">
    <property type="entry name" value="nSTAND3"/>
</dbReference>
<evidence type="ECO:0000259" key="3">
    <source>
        <dbReference type="Pfam" id="PF20720"/>
    </source>
</evidence>
<feature type="coiled-coil region" evidence="1">
    <location>
        <begin position="82"/>
        <end position="109"/>
    </location>
</feature>